<evidence type="ECO:0000313" key="1">
    <source>
        <dbReference type="EMBL" id="RRJ86908.1"/>
    </source>
</evidence>
<protein>
    <recommendedName>
        <fullName evidence="3">KAP NTPase domain-containing protein</fullName>
    </recommendedName>
</protein>
<keyword evidence="2" id="KW-1185">Reference proteome</keyword>
<dbReference type="EMBL" id="RQVQ01000067">
    <property type="protein sequence ID" value="RRJ86908.1"/>
    <property type="molecule type" value="Genomic_DNA"/>
</dbReference>
<sequence length="808" mass="94765">MNDTNTNNDSTLIINLNEEYKIKIEDGKNFNTSIFKEVYEAALKNVEEIVEQSSKNNTYDDFNNIIAFTGERGKGKSSSMISFRDALVGKNSDNHKSFFSNSVVLANTQFATIDIVDPSLFRGGESLFEIILAQMFDKFQNKISKHDCNLSDDSRRNIIKQFQQVFENLQIINSDRKELYKKESIEALSRLATSSNLRKCFKDLIAIYLKEFEEKKDFLVIAIDDFDLNISGAYEMLEDIRQFLIQSNIILLVACKIEQLRETINVKLNNQKLSIDFEKKSEKYLEKLIPFTRRLVLPDVKKIKKIDFEIRKGNSVLFESNSSNLYEIVKNDLYNNFKLVFKTNQVGYIFNLDTIRGIQNFFNLSNSNNISILKKYILNEIEKNKIEFDFFKSLDDVKIEHCNLTIIKFLFEKYKISELRTLSISKIPERISIGDVIYSMKCFEDKLSFNDYPGLKFISTLKAFYSILIQEQELINNEIYSEFARYGFISFDFKILAENDKGQSRDHFTYGGKDEQIKKLNIESLDQSNLFLLSQFIYILGDNKNYRIEYEKDTLTDSYKKITLSPFSLLNNIYNYQPLFRIFKIKEEEDFVIKNLKWFKNSIFIKQLFNPSFSINYFDNLSSFRKLHIKEELPDNYFDCFILLFVYGSIYSINNKDLVEDFISYPIIKVLLFSFHSRNKKSFSIINKLSEEYPVLKEYDENNDLVSDDLIKIINSMYSESGQEVEATSKESQIFEKLKILLKRIKDRPNYKIQTLSTIINEIKDIDEFNSEVDNLSSFKEGINSLDDSMVKETKQELLKYLTKKING</sequence>
<dbReference type="RefSeq" id="WP_125020278.1">
    <property type="nucleotide sequence ID" value="NZ_RQVQ01000067.1"/>
</dbReference>
<accession>A0A3P3VXZ9</accession>
<reference evidence="1 2" key="1">
    <citation type="submission" date="2018-11" db="EMBL/GenBank/DDBJ databases">
        <title>Flavobacterium sp. nov., YIM 102701-2 draft genome.</title>
        <authorList>
            <person name="Li G."/>
            <person name="Jiang Y."/>
        </authorList>
    </citation>
    <scope>NUCLEOTIDE SEQUENCE [LARGE SCALE GENOMIC DNA]</scope>
    <source>
        <strain evidence="1 2">YIM 102701-2</strain>
    </source>
</reference>
<dbReference type="OrthoDB" id="2046240at2"/>
<evidence type="ECO:0000313" key="2">
    <source>
        <dbReference type="Proteomes" id="UP000275719"/>
    </source>
</evidence>
<gene>
    <name evidence="1" type="ORF">EG240_15680</name>
</gene>
<name>A0A3P3VXZ9_9FLAO</name>
<organism evidence="1 2">
    <name type="scientific">Paenimyroides tangerinum</name>
    <dbReference type="NCBI Taxonomy" id="2488728"/>
    <lineage>
        <taxon>Bacteria</taxon>
        <taxon>Pseudomonadati</taxon>
        <taxon>Bacteroidota</taxon>
        <taxon>Flavobacteriia</taxon>
        <taxon>Flavobacteriales</taxon>
        <taxon>Flavobacteriaceae</taxon>
        <taxon>Paenimyroides</taxon>
    </lineage>
</organism>
<dbReference type="AlphaFoldDB" id="A0A3P3VXZ9"/>
<dbReference type="Proteomes" id="UP000275719">
    <property type="component" value="Unassembled WGS sequence"/>
</dbReference>
<evidence type="ECO:0008006" key="3">
    <source>
        <dbReference type="Google" id="ProtNLM"/>
    </source>
</evidence>
<comment type="caution">
    <text evidence="1">The sequence shown here is derived from an EMBL/GenBank/DDBJ whole genome shotgun (WGS) entry which is preliminary data.</text>
</comment>
<proteinExistence type="predicted"/>